<dbReference type="InterPro" id="IPR016084">
    <property type="entry name" value="Haem_Oase-like_multi-hlx"/>
</dbReference>
<organism evidence="5 6">
    <name type="scientific">Actinoplanes xinjiangensis</name>
    <dbReference type="NCBI Taxonomy" id="512350"/>
    <lineage>
        <taxon>Bacteria</taxon>
        <taxon>Bacillati</taxon>
        <taxon>Actinomycetota</taxon>
        <taxon>Actinomycetes</taxon>
        <taxon>Micromonosporales</taxon>
        <taxon>Micromonosporaceae</taxon>
        <taxon>Actinoplanes</taxon>
    </lineage>
</organism>
<evidence type="ECO:0000313" key="5">
    <source>
        <dbReference type="EMBL" id="PWK41984.1"/>
    </source>
</evidence>
<dbReference type="SUPFAM" id="SSF48613">
    <property type="entry name" value="Heme oxygenase-like"/>
    <property type="match status" value="1"/>
</dbReference>
<dbReference type="GO" id="GO:0020037">
    <property type="term" value="F:heme binding"/>
    <property type="evidence" value="ECO:0007669"/>
    <property type="project" value="TreeGrafter"/>
</dbReference>
<dbReference type="PRINTS" id="PR00088">
    <property type="entry name" value="HAEMOXYGNASE"/>
</dbReference>
<dbReference type="Pfam" id="PF01126">
    <property type="entry name" value="Heme_oxygenase"/>
    <property type="match status" value="1"/>
</dbReference>
<dbReference type="GO" id="GO:0006979">
    <property type="term" value="P:response to oxidative stress"/>
    <property type="evidence" value="ECO:0007669"/>
    <property type="project" value="TreeGrafter"/>
</dbReference>
<dbReference type="InterPro" id="IPR002051">
    <property type="entry name" value="Haem_Oase"/>
</dbReference>
<dbReference type="CDD" id="cd19165">
    <property type="entry name" value="HemeO"/>
    <property type="match status" value="1"/>
</dbReference>
<protein>
    <submittedName>
        <fullName evidence="5">Heme oxygenase</fullName>
    </submittedName>
</protein>
<feature type="binding site" evidence="4">
    <location>
        <position position="19"/>
    </location>
    <ligand>
        <name>heme b</name>
        <dbReference type="ChEBI" id="CHEBI:60344"/>
    </ligand>
</feature>
<proteinExistence type="predicted"/>
<comment type="caution">
    <text evidence="5">The sequence shown here is derived from an EMBL/GenBank/DDBJ whole genome shotgun (WGS) entry which is preliminary data.</text>
</comment>
<evidence type="ECO:0000256" key="4">
    <source>
        <dbReference type="PIRSR" id="PIRSR000343-1"/>
    </source>
</evidence>
<dbReference type="PIRSF" id="PIRSF000343">
    <property type="entry name" value="Haem_Oase"/>
    <property type="match status" value="1"/>
</dbReference>
<keyword evidence="6" id="KW-1185">Reference proteome</keyword>
<evidence type="ECO:0000256" key="1">
    <source>
        <dbReference type="ARBA" id="ARBA00022617"/>
    </source>
</evidence>
<name>A0A316F928_9ACTN</name>
<keyword evidence="3" id="KW-0408">Iron</keyword>
<dbReference type="GO" id="GO:0046872">
    <property type="term" value="F:metal ion binding"/>
    <property type="evidence" value="ECO:0007669"/>
    <property type="project" value="UniProtKB-KW"/>
</dbReference>
<dbReference type="AlphaFoldDB" id="A0A316F928"/>
<dbReference type="GO" id="GO:0004392">
    <property type="term" value="F:heme oxygenase (decyclizing) activity"/>
    <property type="evidence" value="ECO:0007669"/>
    <property type="project" value="InterPro"/>
</dbReference>
<dbReference type="EMBL" id="QGGR01000015">
    <property type="protein sequence ID" value="PWK41984.1"/>
    <property type="molecule type" value="Genomic_DNA"/>
</dbReference>
<keyword evidence="2" id="KW-0479">Metal-binding</keyword>
<evidence type="ECO:0000256" key="2">
    <source>
        <dbReference type="ARBA" id="ARBA00022723"/>
    </source>
</evidence>
<dbReference type="GO" id="GO:0006788">
    <property type="term" value="P:heme oxidation"/>
    <property type="evidence" value="ECO:0007669"/>
    <property type="project" value="InterPro"/>
</dbReference>
<gene>
    <name evidence="5" type="ORF">BC793_11570</name>
</gene>
<sequence>MMSFLADFSAPTLLSDRLREINREESAGSPQSPFVTDLASGRLPLAAYAELLSQYWFIYESLELAASAMADDPVACRFVYPELFRLPALESDLRFLFGSRWQSRITSLPATTTYCTRIRSAAFGRATEYVAHHCTRYLGDLSGGQWLGQAVVEAYGFRREGFRFFVFEGIDPPLFRARYRERLNALPWARRQQDAFLREVAGAYRLNMDLLAELWHNWS</sequence>
<dbReference type="InterPro" id="IPR016053">
    <property type="entry name" value="Haem_Oase-like"/>
</dbReference>
<accession>A0A316F928</accession>
<reference evidence="5 6" key="1">
    <citation type="submission" date="2018-05" db="EMBL/GenBank/DDBJ databases">
        <title>Genomic Encyclopedia of Archaeal and Bacterial Type Strains, Phase II (KMG-II): from individual species to whole genera.</title>
        <authorList>
            <person name="Goeker M."/>
        </authorList>
    </citation>
    <scope>NUCLEOTIDE SEQUENCE [LARGE SCALE GENOMIC DNA]</scope>
    <source>
        <strain evidence="5 6">DSM 45184</strain>
    </source>
</reference>
<feature type="binding site" evidence="4">
    <location>
        <position position="180"/>
    </location>
    <ligand>
        <name>heme b</name>
        <dbReference type="ChEBI" id="CHEBI:60344"/>
    </ligand>
</feature>
<dbReference type="GO" id="GO:0042167">
    <property type="term" value="P:heme catabolic process"/>
    <property type="evidence" value="ECO:0007669"/>
    <property type="project" value="TreeGrafter"/>
</dbReference>
<evidence type="ECO:0000256" key="3">
    <source>
        <dbReference type="ARBA" id="ARBA00023004"/>
    </source>
</evidence>
<dbReference type="PANTHER" id="PTHR10720">
    <property type="entry name" value="HEME OXYGENASE"/>
    <property type="match status" value="1"/>
</dbReference>
<evidence type="ECO:0000313" key="6">
    <source>
        <dbReference type="Proteomes" id="UP000245697"/>
    </source>
</evidence>
<dbReference type="PANTHER" id="PTHR10720:SF0">
    <property type="entry name" value="HEME OXYGENASE"/>
    <property type="match status" value="1"/>
</dbReference>
<dbReference type="Proteomes" id="UP000245697">
    <property type="component" value="Unassembled WGS sequence"/>
</dbReference>
<keyword evidence="1 4" id="KW-0349">Heme</keyword>
<dbReference type="Gene3D" id="1.20.910.10">
    <property type="entry name" value="Heme oxygenase-like"/>
    <property type="match status" value="1"/>
</dbReference>